<comment type="catalytic activity">
    <reaction evidence="7">
        <text>n isopentenyl diphosphate + (2E,6E)-farnesyl diphosphate = a di-trans,poly-cis-polyprenyl diphosphate + n diphosphate</text>
        <dbReference type="Rhea" id="RHEA:53008"/>
        <dbReference type="Rhea" id="RHEA-COMP:19494"/>
        <dbReference type="ChEBI" id="CHEBI:33019"/>
        <dbReference type="ChEBI" id="CHEBI:128769"/>
        <dbReference type="ChEBI" id="CHEBI:136960"/>
        <dbReference type="ChEBI" id="CHEBI:175763"/>
        <dbReference type="EC" id="2.5.1.87"/>
    </reaction>
</comment>
<accession>A0A834Z317</accession>
<name>A0A834Z317_TETSI</name>
<dbReference type="OrthoDB" id="19639at2759"/>
<comment type="similarity">
    <text evidence="3">Belongs to the UPP synthase family.</text>
</comment>
<sequence>MQTRIVEDVGANFYQSSCVHQIGKFVLRLPWHFLHLAASIWYCVLDIAHALQSYLISSGLLAKYKSLNLSTLQYLAIVIESEDARHTSRVVELVRWLSNMGVMHVCLYDMDGVLKESKEIILEKLGDARLWKETGSDARVLSQLGTYFAQEADENDSFLGKNKMTLEFVSFSDGKEGTAKAANFICSKFMKFASLGGDQEEPVLTETNMSRALRTVGLFSCSDLLWRARTEPSFNLWTCQVPPRVPSMENEIHGDCTYGNIEIHEIRFLIKSHSQVLDGAPKLWFMSKRLDITFPNNRCGAAINH</sequence>
<keyword evidence="6" id="KW-0460">Magnesium</keyword>
<dbReference type="GO" id="GO:0045547">
    <property type="term" value="F:ditrans,polycis-polyprenyl diphosphate synthase [(2E,6E)-farnesyl diphosphate specific] activity"/>
    <property type="evidence" value="ECO:0007669"/>
    <property type="project" value="UniProtKB-EC"/>
</dbReference>
<evidence type="ECO:0000256" key="7">
    <source>
        <dbReference type="ARBA" id="ARBA00047353"/>
    </source>
</evidence>
<organism evidence="8 9">
    <name type="scientific">Tetracentron sinense</name>
    <name type="common">Spur-leaf</name>
    <dbReference type="NCBI Taxonomy" id="13715"/>
    <lineage>
        <taxon>Eukaryota</taxon>
        <taxon>Viridiplantae</taxon>
        <taxon>Streptophyta</taxon>
        <taxon>Embryophyta</taxon>
        <taxon>Tracheophyta</taxon>
        <taxon>Spermatophyta</taxon>
        <taxon>Magnoliopsida</taxon>
        <taxon>Trochodendrales</taxon>
        <taxon>Trochodendraceae</taxon>
        <taxon>Tetracentron</taxon>
    </lineage>
</organism>
<dbReference type="AlphaFoldDB" id="A0A834Z317"/>
<dbReference type="InterPro" id="IPR038887">
    <property type="entry name" value="Nus1/NgBR"/>
</dbReference>
<evidence type="ECO:0000256" key="4">
    <source>
        <dbReference type="ARBA" id="ARBA00012596"/>
    </source>
</evidence>
<dbReference type="UniPathway" id="UPA00378"/>
<evidence type="ECO:0000313" key="9">
    <source>
        <dbReference type="Proteomes" id="UP000655225"/>
    </source>
</evidence>
<evidence type="ECO:0000256" key="6">
    <source>
        <dbReference type="ARBA" id="ARBA00022842"/>
    </source>
</evidence>
<dbReference type="GO" id="GO:0005789">
    <property type="term" value="C:endoplasmic reticulum membrane"/>
    <property type="evidence" value="ECO:0007669"/>
    <property type="project" value="TreeGrafter"/>
</dbReference>
<keyword evidence="9" id="KW-1185">Reference proteome</keyword>
<comment type="pathway">
    <text evidence="2">Protein modification; protein glycosylation.</text>
</comment>
<comment type="caution">
    <text evidence="8">The sequence shown here is derived from an EMBL/GenBank/DDBJ whole genome shotgun (WGS) entry which is preliminary data.</text>
</comment>
<protein>
    <recommendedName>
        <fullName evidence="4">ditrans,polycis-polyprenyl diphosphate synthase [(2E,6E)-farnesyldiphosphate specific]</fullName>
        <ecNumber evidence="4">2.5.1.87</ecNumber>
    </recommendedName>
</protein>
<dbReference type="PANTHER" id="PTHR21528">
    <property type="entry name" value="DEHYDRODOLICHYL DIPHOSPHATE SYNTHASE COMPLEX SUBUNIT NUS1"/>
    <property type="match status" value="1"/>
</dbReference>
<reference evidence="8 9" key="1">
    <citation type="submission" date="2020-04" db="EMBL/GenBank/DDBJ databases">
        <title>Plant Genome Project.</title>
        <authorList>
            <person name="Zhang R.-G."/>
        </authorList>
    </citation>
    <scope>NUCLEOTIDE SEQUENCE [LARGE SCALE GENOMIC DNA]</scope>
    <source>
        <strain evidence="8">YNK0</strain>
        <tissue evidence="8">Leaf</tissue>
    </source>
</reference>
<dbReference type="EC" id="2.5.1.87" evidence="4"/>
<evidence type="ECO:0000256" key="3">
    <source>
        <dbReference type="ARBA" id="ARBA00005432"/>
    </source>
</evidence>
<evidence type="ECO:0000256" key="2">
    <source>
        <dbReference type="ARBA" id="ARBA00004922"/>
    </source>
</evidence>
<evidence type="ECO:0000256" key="5">
    <source>
        <dbReference type="ARBA" id="ARBA00022679"/>
    </source>
</evidence>
<proteinExistence type="inferred from homology"/>
<evidence type="ECO:0000313" key="8">
    <source>
        <dbReference type="EMBL" id="KAF8398802.1"/>
    </source>
</evidence>
<evidence type="ECO:0000256" key="1">
    <source>
        <dbReference type="ARBA" id="ARBA00001946"/>
    </source>
</evidence>
<keyword evidence="5" id="KW-0808">Transferase</keyword>
<dbReference type="EMBL" id="JABCRI010000010">
    <property type="protein sequence ID" value="KAF8398802.1"/>
    <property type="molecule type" value="Genomic_DNA"/>
</dbReference>
<dbReference type="Proteomes" id="UP000655225">
    <property type="component" value="Unassembled WGS sequence"/>
</dbReference>
<gene>
    <name evidence="8" type="ORF">HHK36_014661</name>
</gene>
<dbReference type="PANTHER" id="PTHR21528:SF0">
    <property type="entry name" value="DEHYDRODOLICHYL DIPHOSPHATE SYNTHASE COMPLEX SUBUNIT NUS1"/>
    <property type="match status" value="1"/>
</dbReference>
<comment type="cofactor">
    <cofactor evidence="1">
        <name>Mg(2+)</name>
        <dbReference type="ChEBI" id="CHEBI:18420"/>
    </cofactor>
</comment>
<dbReference type="GO" id="GO:1904423">
    <property type="term" value="C:dehydrodolichyl diphosphate synthase complex"/>
    <property type="evidence" value="ECO:0007669"/>
    <property type="project" value="InterPro"/>
</dbReference>